<gene>
    <name evidence="1" type="ORF">LSALG_LOCUS37284</name>
</gene>
<dbReference type="EMBL" id="OX465084">
    <property type="protein sequence ID" value="CAI9298526.1"/>
    <property type="molecule type" value="Genomic_DNA"/>
</dbReference>
<keyword evidence="2" id="KW-1185">Reference proteome</keyword>
<dbReference type="Proteomes" id="UP001177003">
    <property type="component" value="Chromosome 8"/>
</dbReference>
<protein>
    <submittedName>
        <fullName evidence="1">Uncharacterized protein</fullName>
    </submittedName>
</protein>
<accession>A0AA36EIV8</accession>
<name>A0AA36EIV8_LACSI</name>
<evidence type="ECO:0000313" key="1">
    <source>
        <dbReference type="EMBL" id="CAI9298526.1"/>
    </source>
</evidence>
<dbReference type="AlphaFoldDB" id="A0AA36EIV8"/>
<reference evidence="1" key="1">
    <citation type="submission" date="2023-04" db="EMBL/GenBank/DDBJ databases">
        <authorList>
            <person name="Vijverberg K."/>
            <person name="Xiong W."/>
            <person name="Schranz E."/>
        </authorList>
    </citation>
    <scope>NUCLEOTIDE SEQUENCE</scope>
</reference>
<evidence type="ECO:0000313" key="2">
    <source>
        <dbReference type="Proteomes" id="UP001177003"/>
    </source>
</evidence>
<organism evidence="1 2">
    <name type="scientific">Lactuca saligna</name>
    <name type="common">Willowleaf lettuce</name>
    <dbReference type="NCBI Taxonomy" id="75948"/>
    <lineage>
        <taxon>Eukaryota</taxon>
        <taxon>Viridiplantae</taxon>
        <taxon>Streptophyta</taxon>
        <taxon>Embryophyta</taxon>
        <taxon>Tracheophyta</taxon>
        <taxon>Spermatophyta</taxon>
        <taxon>Magnoliopsida</taxon>
        <taxon>eudicotyledons</taxon>
        <taxon>Gunneridae</taxon>
        <taxon>Pentapetalae</taxon>
        <taxon>asterids</taxon>
        <taxon>campanulids</taxon>
        <taxon>Asterales</taxon>
        <taxon>Asteraceae</taxon>
        <taxon>Cichorioideae</taxon>
        <taxon>Cichorieae</taxon>
        <taxon>Lactucinae</taxon>
        <taxon>Lactuca</taxon>
    </lineage>
</organism>
<proteinExistence type="predicted"/>
<sequence length="130" mass="14969">MTKRVANGSIVKLENLMWTDKMDNVLVEVPIDEHEIGQIDAIAFKTKKLKRRKLKDEDEVVAGPQPESFEHGIMHTFKEIVDVRKKSHDCTCEEIEKELESMGLDDNEFADGFIYLSHNQGDARTIFSFQ</sequence>